<gene>
    <name evidence="1" type="ORF">HINF_LOCUS10042</name>
    <name evidence="2" type="ORF">HINF_LOCUS11159</name>
</gene>
<dbReference type="EMBL" id="CATOUU010000248">
    <property type="protein sequence ID" value="CAI9922397.1"/>
    <property type="molecule type" value="Genomic_DNA"/>
</dbReference>
<evidence type="ECO:0000313" key="2">
    <source>
        <dbReference type="EMBL" id="CAL5990048.1"/>
    </source>
</evidence>
<dbReference type="AlphaFoldDB" id="A0AA86NN29"/>
<evidence type="ECO:0000313" key="3">
    <source>
        <dbReference type="Proteomes" id="UP001642409"/>
    </source>
</evidence>
<name>A0AA86NN29_9EUKA</name>
<reference evidence="2 3" key="2">
    <citation type="submission" date="2024-07" db="EMBL/GenBank/DDBJ databases">
        <authorList>
            <person name="Akdeniz Z."/>
        </authorList>
    </citation>
    <scope>NUCLEOTIDE SEQUENCE [LARGE SCALE GENOMIC DNA]</scope>
</reference>
<reference evidence="1" key="1">
    <citation type="submission" date="2023-06" db="EMBL/GenBank/DDBJ databases">
        <authorList>
            <person name="Kurt Z."/>
        </authorList>
    </citation>
    <scope>NUCLEOTIDE SEQUENCE</scope>
</reference>
<organism evidence="1">
    <name type="scientific">Hexamita inflata</name>
    <dbReference type="NCBI Taxonomy" id="28002"/>
    <lineage>
        <taxon>Eukaryota</taxon>
        <taxon>Metamonada</taxon>
        <taxon>Diplomonadida</taxon>
        <taxon>Hexamitidae</taxon>
        <taxon>Hexamitinae</taxon>
        <taxon>Hexamita</taxon>
    </lineage>
</organism>
<sequence length="182" mass="21089">MSLLKYLEEYYQEHLEGKEYIIELETQVSFFYSFEIQPLAYQDLNSKNVICSSLSRRPWSNSLQMKMKYIIVLVSVPIYTRLEYGKIKILSFQFYSIIQIEVGVIKEGFTNNCSDITQHYVLIFNLFSISKGQFHSGSVIDVYGLVTAVHDLVTTVFNLVIAGLIFSVSCLQFSNLCFKFYI</sequence>
<dbReference type="EMBL" id="CAXDID020000024">
    <property type="protein sequence ID" value="CAL5990048.1"/>
    <property type="molecule type" value="Genomic_DNA"/>
</dbReference>
<protein>
    <submittedName>
        <fullName evidence="2">Hypothetical_protein</fullName>
    </submittedName>
</protein>
<evidence type="ECO:0000313" key="1">
    <source>
        <dbReference type="EMBL" id="CAI9922397.1"/>
    </source>
</evidence>
<proteinExistence type="predicted"/>
<keyword evidence="3" id="KW-1185">Reference proteome</keyword>
<accession>A0AA86NN29</accession>
<comment type="caution">
    <text evidence="1">The sequence shown here is derived from an EMBL/GenBank/DDBJ whole genome shotgun (WGS) entry which is preliminary data.</text>
</comment>
<dbReference type="Proteomes" id="UP001642409">
    <property type="component" value="Unassembled WGS sequence"/>
</dbReference>